<evidence type="ECO:0000313" key="1">
    <source>
        <dbReference type="EMBL" id="ALM13651.1"/>
    </source>
</evidence>
<dbReference type="KEGG" id="prf:PeribacterA2_0986"/>
<organism evidence="1 2">
    <name type="scientific">Candidatus Peribacter riflensis</name>
    <dbReference type="NCBI Taxonomy" id="1735162"/>
    <lineage>
        <taxon>Bacteria</taxon>
        <taxon>Candidatus Peregrinibacteriota</taxon>
        <taxon>Candidatus Peribacteria</taxon>
        <taxon>Candidatus Peribacterales</taxon>
        <taxon>Candidatus Peribacteraceae</taxon>
        <taxon>Candidatus Peribacter</taxon>
    </lineage>
</organism>
<accession>A0A0S1SIB0</accession>
<reference evidence="1 2" key="2">
    <citation type="journal article" date="2016" name="PeerJ">
        <title>Analysis of five complete genome sequences for members of the class Peribacteria in the recently recognized Peregrinibacteria bacterial phylum.</title>
        <authorList>
            <person name="Anantharaman K."/>
            <person name="Brown C.T."/>
            <person name="Burstein D."/>
            <person name="Castelle C.J."/>
            <person name="Probst A.J."/>
            <person name="Thomas B.C."/>
            <person name="Williams K.H."/>
            <person name="Banfield J.F."/>
        </authorList>
    </citation>
    <scope>NUCLEOTIDE SEQUENCE [LARGE SCALE GENOMIC DNA]</scope>
    <source>
        <strain evidence="1">RIFOXYD1_FULL_PER-ii_59_16</strain>
    </source>
</reference>
<dbReference type="EMBL" id="CP013065">
    <property type="protein sequence ID" value="ALM13651.1"/>
    <property type="molecule type" value="Genomic_DNA"/>
</dbReference>
<sequence>MTHQPLGGWRSRFRCTEYDVLEAFRATAAGIRVLTQAVEGGMTKESASYLAGRLHEQRELIRQIMTRRDWQRVRHLLGIHQRQRRRFLNAAEEQGFDVQTLSTHCRAHIASLLEK</sequence>
<dbReference type="STRING" id="1735162.PeribacterB2_0988"/>
<accession>A0A0S1SPY5</accession>
<proteinExistence type="predicted"/>
<protein>
    <submittedName>
        <fullName evidence="1">Uncharacterized protein</fullName>
    </submittedName>
</protein>
<evidence type="ECO:0000313" key="2">
    <source>
        <dbReference type="Proteomes" id="UP000069135"/>
    </source>
</evidence>
<accession>A0A0S1SLP4</accession>
<reference evidence="2" key="1">
    <citation type="submission" date="2015-10" db="EMBL/GenBank/DDBJ databases">
        <title>Analysis of five complete genome sequences for members of the class Peribacteria in the recently recognized Peregrinibacteria bacterial phylum.</title>
        <authorList>
            <person name="Anantharaman K."/>
            <person name="Brown C.T."/>
            <person name="Burstein D."/>
            <person name="Castelle C.J."/>
            <person name="Probst A.J."/>
            <person name="Thomas B.C."/>
            <person name="Williams K.H."/>
            <person name="Banfield J.F."/>
        </authorList>
    </citation>
    <scope>NUCLEOTIDE SEQUENCE [LARGE SCALE GENOMIC DNA]</scope>
</reference>
<dbReference type="Proteomes" id="UP000069135">
    <property type="component" value="Chromosome"/>
</dbReference>
<name>A0A0S1SQM3_9BACT</name>
<dbReference type="AlphaFoldDB" id="A0A0S1SQM3"/>
<accession>A0A0S1SQM3</accession>
<gene>
    <name evidence="1" type="ORF">PeribacterD1_0986</name>
</gene>
<accession>A0A0S1SUR6</accession>